<feature type="transmembrane region" description="Helical" evidence="5">
    <location>
        <begin position="6"/>
        <end position="29"/>
    </location>
</feature>
<organism evidence="7 8">
    <name type="scientific">Paratrimastix pyriformis</name>
    <dbReference type="NCBI Taxonomy" id="342808"/>
    <lineage>
        <taxon>Eukaryota</taxon>
        <taxon>Metamonada</taxon>
        <taxon>Preaxostyla</taxon>
        <taxon>Paratrimastigidae</taxon>
        <taxon>Paratrimastix</taxon>
    </lineage>
</organism>
<dbReference type="PROSITE" id="PS50261">
    <property type="entry name" value="G_PROTEIN_RECEP_F2_4"/>
    <property type="match status" value="1"/>
</dbReference>
<keyword evidence="4 5" id="KW-0472">Membrane</keyword>
<name>A0ABQ8UM65_9EUKA</name>
<dbReference type="PANTHER" id="PTHR23112:SF0">
    <property type="entry name" value="TRANSMEMBRANE PROTEIN 116"/>
    <property type="match status" value="1"/>
</dbReference>
<evidence type="ECO:0000256" key="2">
    <source>
        <dbReference type="ARBA" id="ARBA00022692"/>
    </source>
</evidence>
<evidence type="ECO:0000313" key="7">
    <source>
        <dbReference type="EMBL" id="KAJ4459363.1"/>
    </source>
</evidence>
<sequence length="337" mass="37663">MFILFYFFAALSVIFLIGLGIALCLVPTLRQFPNRIFVFLILSALFPPICVIGQSKTPYPLCITAGILEEAFYLATSIWTLCLGFLLLLLVWLENSNREELPRFTELIFHLLAWLVPLGVNIFLWAIGAVGHIGPGDSCGWTGLYPRFVLSLTIDAPMAVILAANWAIFLYMRCYHFPHARKQSGKEGTADQKPITLRLVQLVVVNTLWTCFYLCYHILTLVLPDQPVIKEVSDVFLQCQGILYPILFVIQTWPQLRPAWRRSRLGRCCCPCGQQGDQPAYVPIPLAGAEEDPGRVASPRRWARVGEWAEEGDAPTRGSLNGGLTEEARLIPAATAL</sequence>
<protein>
    <recommendedName>
        <fullName evidence="6">G-protein coupled receptors family 2 profile 2 domain-containing protein</fullName>
    </recommendedName>
</protein>
<dbReference type="Gene3D" id="1.20.1070.10">
    <property type="entry name" value="Rhodopsin 7-helix transmembrane proteins"/>
    <property type="match status" value="1"/>
</dbReference>
<evidence type="ECO:0000313" key="8">
    <source>
        <dbReference type="Proteomes" id="UP001141327"/>
    </source>
</evidence>
<evidence type="ECO:0000259" key="6">
    <source>
        <dbReference type="PROSITE" id="PS50261"/>
    </source>
</evidence>
<evidence type="ECO:0000256" key="3">
    <source>
        <dbReference type="ARBA" id="ARBA00022989"/>
    </source>
</evidence>
<gene>
    <name evidence="7" type="ORF">PAPYR_4663</name>
</gene>
<feature type="domain" description="G-protein coupled receptors family 2 profile 2" evidence="6">
    <location>
        <begin position="1"/>
        <end position="170"/>
    </location>
</feature>
<feature type="transmembrane region" description="Helical" evidence="5">
    <location>
        <begin position="202"/>
        <end position="223"/>
    </location>
</feature>
<feature type="transmembrane region" description="Helical" evidence="5">
    <location>
        <begin position="107"/>
        <end position="128"/>
    </location>
</feature>
<evidence type="ECO:0000256" key="5">
    <source>
        <dbReference type="SAM" id="Phobius"/>
    </source>
</evidence>
<evidence type="ECO:0000256" key="4">
    <source>
        <dbReference type="ARBA" id="ARBA00023136"/>
    </source>
</evidence>
<reference evidence="7" key="1">
    <citation type="journal article" date="2022" name="bioRxiv">
        <title>Genomics of Preaxostyla Flagellates Illuminates Evolutionary Transitions and the Path Towards Mitochondrial Loss.</title>
        <authorList>
            <person name="Novak L.V.F."/>
            <person name="Treitli S.C."/>
            <person name="Pyrih J."/>
            <person name="Halakuc P."/>
            <person name="Pipaliya S.V."/>
            <person name="Vacek V."/>
            <person name="Brzon O."/>
            <person name="Soukal P."/>
            <person name="Eme L."/>
            <person name="Dacks J.B."/>
            <person name="Karnkowska A."/>
            <person name="Elias M."/>
            <person name="Hampl V."/>
        </authorList>
    </citation>
    <scope>NUCLEOTIDE SEQUENCE</scope>
    <source>
        <strain evidence="7">RCP-MX</strain>
    </source>
</reference>
<comment type="caution">
    <text evidence="7">The sequence shown here is derived from an EMBL/GenBank/DDBJ whole genome shotgun (WGS) entry which is preliminary data.</text>
</comment>
<keyword evidence="8" id="KW-1185">Reference proteome</keyword>
<accession>A0ABQ8UM65</accession>
<dbReference type="InterPro" id="IPR017981">
    <property type="entry name" value="GPCR_2-like_7TM"/>
</dbReference>
<proteinExistence type="predicted"/>
<feature type="transmembrane region" description="Helical" evidence="5">
    <location>
        <begin position="148"/>
        <end position="172"/>
    </location>
</feature>
<dbReference type="Proteomes" id="UP001141327">
    <property type="component" value="Unassembled WGS sequence"/>
</dbReference>
<feature type="transmembrane region" description="Helical" evidence="5">
    <location>
        <begin position="74"/>
        <end position="95"/>
    </location>
</feature>
<dbReference type="EMBL" id="JAPMOS010000020">
    <property type="protein sequence ID" value="KAJ4459363.1"/>
    <property type="molecule type" value="Genomic_DNA"/>
</dbReference>
<comment type="subcellular location">
    <subcellularLocation>
        <location evidence="1">Membrane</location>
        <topology evidence="1">Multi-pass membrane protein</topology>
    </subcellularLocation>
</comment>
<evidence type="ECO:0000256" key="1">
    <source>
        <dbReference type="ARBA" id="ARBA00004141"/>
    </source>
</evidence>
<dbReference type="PANTHER" id="PTHR23112">
    <property type="entry name" value="G PROTEIN-COUPLED RECEPTOR 157-RELATED"/>
    <property type="match status" value="1"/>
</dbReference>
<keyword evidence="3 5" id="KW-1133">Transmembrane helix</keyword>
<keyword evidence="2 5" id="KW-0812">Transmembrane</keyword>
<feature type="transmembrane region" description="Helical" evidence="5">
    <location>
        <begin position="36"/>
        <end position="54"/>
    </location>
</feature>